<dbReference type="STRING" id="1121881.SAMN02745225_00590"/>
<protein>
    <recommendedName>
        <fullName evidence="6">Iron-sulfur cluster carrier protein</fullName>
    </recommendedName>
</protein>
<name>A0A1M4TF74_9ACTN</name>
<dbReference type="GO" id="GO:0016226">
    <property type="term" value="P:iron-sulfur cluster assembly"/>
    <property type="evidence" value="ECO:0007669"/>
    <property type="project" value="InterPro"/>
</dbReference>
<dbReference type="Gene3D" id="3.30.300.130">
    <property type="entry name" value="Fe-S cluster assembly (FSCA)"/>
    <property type="match status" value="1"/>
</dbReference>
<keyword evidence="3 6" id="KW-0067">ATP-binding</keyword>
<evidence type="ECO:0000256" key="6">
    <source>
        <dbReference type="HAMAP-Rule" id="MF_02040"/>
    </source>
</evidence>
<dbReference type="GO" id="GO:0005524">
    <property type="term" value="F:ATP binding"/>
    <property type="evidence" value="ECO:0007669"/>
    <property type="project" value="UniProtKB-UniRule"/>
</dbReference>
<dbReference type="PANTHER" id="PTHR42961">
    <property type="entry name" value="IRON-SULFUR PROTEIN NUBPL"/>
    <property type="match status" value="1"/>
</dbReference>
<dbReference type="AlphaFoldDB" id="A0A1M4TF74"/>
<dbReference type="GO" id="GO:0046872">
    <property type="term" value="F:metal ion binding"/>
    <property type="evidence" value="ECO:0007669"/>
    <property type="project" value="UniProtKB-KW"/>
</dbReference>
<dbReference type="InterPro" id="IPR027417">
    <property type="entry name" value="P-loop_NTPase"/>
</dbReference>
<sequence length="389" mass="42280">MSIVSFDPESMRERLRDVIDPELGTDIVTLGMVQGIEQASADSILVNLALTTIRCPLRAKIQHDIETVARGFGITSVVFRVVEMNKAEKAAAMKQARANAAKAMRSSSLKRKVKVVALASGKGGVGKSTLSVQVAMRFARAGYRVGLLDADIWGYSTVRMLLGDKKKRLDAKGDSTNFKIQPLKASIEGTEISLVSMGLLADSEDEAIMWRGPMLSRALQHFVDDVEWGDIDYLFIDMPPGTGDIQLGLSRLLPQSKVIVVTTPSIEVATVATRVADMCKKTGLEIAGVVENMSYFICEHGSPYSLFGEGGGAFLAERADAHLVAKVPLLASSAEASVTSVGTSDNQSFRKALDDIFEYLLDWFARKELETASCTSKMLRLFEDLEDSL</sequence>
<gene>
    <name evidence="8" type="ORF">SAMN02745225_00590</name>
</gene>
<keyword evidence="5 6" id="KW-0411">Iron-sulfur</keyword>
<dbReference type="PANTHER" id="PTHR42961:SF2">
    <property type="entry name" value="IRON-SULFUR PROTEIN NUBPL"/>
    <property type="match status" value="1"/>
</dbReference>
<dbReference type="InterPro" id="IPR033756">
    <property type="entry name" value="YlxH/NBP35"/>
</dbReference>
<evidence type="ECO:0000313" key="9">
    <source>
        <dbReference type="Proteomes" id="UP000184295"/>
    </source>
</evidence>
<dbReference type="Proteomes" id="UP000184295">
    <property type="component" value="Unassembled WGS sequence"/>
</dbReference>
<dbReference type="SUPFAM" id="SSF117916">
    <property type="entry name" value="Fe-S cluster assembly (FSCA) domain-like"/>
    <property type="match status" value="1"/>
</dbReference>
<evidence type="ECO:0000259" key="7">
    <source>
        <dbReference type="Pfam" id="PF01883"/>
    </source>
</evidence>
<dbReference type="InterPro" id="IPR034904">
    <property type="entry name" value="FSCA_dom_sf"/>
</dbReference>
<evidence type="ECO:0000256" key="1">
    <source>
        <dbReference type="ARBA" id="ARBA00022723"/>
    </source>
</evidence>
<dbReference type="GO" id="GO:0051539">
    <property type="term" value="F:4 iron, 4 sulfur cluster binding"/>
    <property type="evidence" value="ECO:0007669"/>
    <property type="project" value="TreeGrafter"/>
</dbReference>
<proteinExistence type="inferred from homology"/>
<comment type="subunit">
    <text evidence="6">Homodimer.</text>
</comment>
<dbReference type="InterPro" id="IPR002744">
    <property type="entry name" value="MIP18-like"/>
</dbReference>
<keyword evidence="6" id="KW-0378">Hydrolase</keyword>
<dbReference type="GO" id="GO:0140663">
    <property type="term" value="F:ATP-dependent FeS chaperone activity"/>
    <property type="evidence" value="ECO:0007669"/>
    <property type="project" value="InterPro"/>
</dbReference>
<dbReference type="Gene3D" id="3.40.50.300">
    <property type="entry name" value="P-loop containing nucleotide triphosphate hydrolases"/>
    <property type="match status" value="1"/>
</dbReference>
<dbReference type="EMBL" id="FQUL01000005">
    <property type="protein sequence ID" value="SHE43142.1"/>
    <property type="molecule type" value="Genomic_DNA"/>
</dbReference>
<keyword evidence="2 6" id="KW-0547">Nucleotide-binding</keyword>
<dbReference type="GO" id="GO:0016887">
    <property type="term" value="F:ATP hydrolysis activity"/>
    <property type="evidence" value="ECO:0007669"/>
    <property type="project" value="UniProtKB-UniRule"/>
</dbReference>
<evidence type="ECO:0000256" key="5">
    <source>
        <dbReference type="ARBA" id="ARBA00023014"/>
    </source>
</evidence>
<keyword evidence="1 6" id="KW-0479">Metal-binding</keyword>
<keyword evidence="9" id="KW-1185">Reference proteome</keyword>
<feature type="domain" description="MIP18 family-like" evidence="7">
    <location>
        <begin position="12"/>
        <end position="70"/>
    </location>
</feature>
<dbReference type="Pfam" id="PF01883">
    <property type="entry name" value="FeS_assembly_P"/>
    <property type="match status" value="1"/>
</dbReference>
<dbReference type="HAMAP" id="MF_02040">
    <property type="entry name" value="Mrp_NBP35"/>
    <property type="match status" value="1"/>
</dbReference>
<organism evidence="8 9">
    <name type="scientific">Ferrithrix thermotolerans DSM 19514</name>
    <dbReference type="NCBI Taxonomy" id="1121881"/>
    <lineage>
        <taxon>Bacteria</taxon>
        <taxon>Bacillati</taxon>
        <taxon>Actinomycetota</taxon>
        <taxon>Acidimicrobiia</taxon>
        <taxon>Acidimicrobiales</taxon>
        <taxon>Acidimicrobiaceae</taxon>
        <taxon>Ferrithrix</taxon>
    </lineage>
</organism>
<evidence type="ECO:0000256" key="2">
    <source>
        <dbReference type="ARBA" id="ARBA00022741"/>
    </source>
</evidence>
<dbReference type="InterPro" id="IPR019591">
    <property type="entry name" value="Mrp/NBP35_ATP-bd"/>
</dbReference>
<comment type="function">
    <text evidence="6">Binds and transfers iron-sulfur (Fe-S) clusters to target apoproteins. Can hydrolyze ATP.</text>
</comment>
<dbReference type="SUPFAM" id="SSF52540">
    <property type="entry name" value="P-loop containing nucleoside triphosphate hydrolases"/>
    <property type="match status" value="1"/>
</dbReference>
<feature type="binding site" evidence="6">
    <location>
        <begin position="121"/>
        <end position="128"/>
    </location>
    <ligand>
        <name>ATP</name>
        <dbReference type="ChEBI" id="CHEBI:30616"/>
    </ligand>
</feature>
<evidence type="ECO:0000256" key="3">
    <source>
        <dbReference type="ARBA" id="ARBA00022840"/>
    </source>
</evidence>
<comment type="similarity">
    <text evidence="6">Belongs to the Mrp/NBP35 ATP-binding proteins family.</text>
</comment>
<dbReference type="Pfam" id="PF10609">
    <property type="entry name" value="ParA"/>
    <property type="match status" value="1"/>
</dbReference>
<keyword evidence="4 6" id="KW-0408">Iron</keyword>
<reference evidence="9" key="1">
    <citation type="submission" date="2016-11" db="EMBL/GenBank/DDBJ databases">
        <authorList>
            <person name="Varghese N."/>
            <person name="Submissions S."/>
        </authorList>
    </citation>
    <scope>NUCLEOTIDE SEQUENCE [LARGE SCALE GENOMIC DNA]</scope>
    <source>
        <strain evidence="9">DSM 19514</strain>
    </source>
</reference>
<dbReference type="RefSeq" id="WP_072788587.1">
    <property type="nucleotide sequence ID" value="NZ_FQUL01000005.1"/>
</dbReference>
<accession>A0A1M4TF74</accession>
<dbReference type="CDD" id="cd02037">
    <property type="entry name" value="Mrp_NBP35"/>
    <property type="match status" value="1"/>
</dbReference>
<evidence type="ECO:0000313" key="8">
    <source>
        <dbReference type="EMBL" id="SHE43142.1"/>
    </source>
</evidence>
<dbReference type="InterPro" id="IPR044304">
    <property type="entry name" value="NUBPL-like"/>
</dbReference>
<evidence type="ECO:0000256" key="4">
    <source>
        <dbReference type="ARBA" id="ARBA00023004"/>
    </source>
</evidence>
<dbReference type="OrthoDB" id="9809679at2"/>